<keyword evidence="2" id="KW-0689">Ribosomal protein</keyword>
<dbReference type="GO" id="GO:0006412">
    <property type="term" value="P:translation"/>
    <property type="evidence" value="ECO:0007669"/>
    <property type="project" value="InterPro"/>
</dbReference>
<dbReference type="EMBL" id="KV784376">
    <property type="protein sequence ID" value="OEU09322.1"/>
    <property type="molecule type" value="Genomic_DNA"/>
</dbReference>
<feature type="domain" description="Ribosomal eL28/Mak16" evidence="5">
    <location>
        <begin position="8"/>
        <end position="130"/>
    </location>
</feature>
<dbReference type="PANTHER" id="PTHR10544">
    <property type="entry name" value="60S RIBOSOMAL PROTEIN L28"/>
    <property type="match status" value="1"/>
</dbReference>
<dbReference type="Proteomes" id="UP000095751">
    <property type="component" value="Unassembled WGS sequence"/>
</dbReference>
<feature type="compositionally biased region" description="Basic residues" evidence="4">
    <location>
        <begin position="136"/>
        <end position="151"/>
    </location>
</feature>
<evidence type="ECO:0000256" key="3">
    <source>
        <dbReference type="ARBA" id="ARBA00023274"/>
    </source>
</evidence>
<dbReference type="GO" id="GO:1990904">
    <property type="term" value="C:ribonucleoprotein complex"/>
    <property type="evidence" value="ECO:0007669"/>
    <property type="project" value="UniProtKB-KW"/>
</dbReference>
<dbReference type="InterPro" id="IPR029004">
    <property type="entry name" value="Ribosomal_eL28/Mak16"/>
</dbReference>
<gene>
    <name evidence="6" type="ORF">FRACYDRAFT_195398</name>
</gene>
<dbReference type="Gene3D" id="3.30.390.110">
    <property type="match status" value="1"/>
</dbReference>
<evidence type="ECO:0000259" key="5">
    <source>
        <dbReference type="Pfam" id="PF01778"/>
    </source>
</evidence>
<dbReference type="GO" id="GO:0003735">
    <property type="term" value="F:structural constituent of ribosome"/>
    <property type="evidence" value="ECO:0007669"/>
    <property type="project" value="InterPro"/>
</dbReference>
<dbReference type="InterPro" id="IPR002672">
    <property type="entry name" value="Ribosomal_eL28"/>
</dbReference>
<evidence type="ECO:0000256" key="4">
    <source>
        <dbReference type="SAM" id="MobiDB-lite"/>
    </source>
</evidence>
<feature type="region of interest" description="Disordered" evidence="4">
    <location>
        <begin position="132"/>
        <end position="151"/>
    </location>
</feature>
<evidence type="ECO:0000313" key="6">
    <source>
        <dbReference type="EMBL" id="OEU09322.1"/>
    </source>
</evidence>
<dbReference type="AlphaFoldDB" id="A0A1E7ETW0"/>
<dbReference type="Pfam" id="PF01778">
    <property type="entry name" value="Ribosomal_L28e"/>
    <property type="match status" value="1"/>
</dbReference>
<dbReference type="OrthoDB" id="338850at2759"/>
<dbReference type="InParanoid" id="A0A1E7ETW0"/>
<sequence length="151" mass="16706">MVQIADSLTWELIKHNNCFLKKKSGKTKRTGTISFSSEKGNIKSLSQFKFSGIANSKAFDISCTDDNKAQLFIKTASKCGTQPKKSSATIPLNKSDFRKVEATIKNTTSGVFYRRDLESAALAKWTKVYQGNKKANGTKKTRPCKKGRGTL</sequence>
<proteinExistence type="inferred from homology"/>
<reference evidence="6 7" key="1">
    <citation type="submission" date="2016-09" db="EMBL/GenBank/DDBJ databases">
        <title>Extensive genetic diversity and differential bi-allelic expression allows diatom success in the polar Southern Ocean.</title>
        <authorList>
            <consortium name="DOE Joint Genome Institute"/>
            <person name="Mock T."/>
            <person name="Otillar R.P."/>
            <person name="Strauss J."/>
            <person name="Dupont C."/>
            <person name="Frickenhaus S."/>
            <person name="Maumus F."/>
            <person name="Mcmullan M."/>
            <person name="Sanges R."/>
            <person name="Schmutz J."/>
            <person name="Toseland A."/>
            <person name="Valas R."/>
            <person name="Veluchamy A."/>
            <person name="Ward B.J."/>
            <person name="Allen A."/>
            <person name="Barry K."/>
            <person name="Falciatore A."/>
            <person name="Ferrante M."/>
            <person name="Fortunato A.E."/>
            <person name="Gloeckner G."/>
            <person name="Gruber A."/>
            <person name="Hipkin R."/>
            <person name="Janech M."/>
            <person name="Kroth P."/>
            <person name="Leese F."/>
            <person name="Lindquist E."/>
            <person name="Lyon B.R."/>
            <person name="Martin J."/>
            <person name="Mayer C."/>
            <person name="Parker M."/>
            <person name="Quesneville H."/>
            <person name="Raymond J."/>
            <person name="Uhlig C."/>
            <person name="Valentin K.U."/>
            <person name="Worden A.Z."/>
            <person name="Armbrust E.V."/>
            <person name="Bowler C."/>
            <person name="Green B."/>
            <person name="Moulton V."/>
            <person name="Van Oosterhout C."/>
            <person name="Grigoriev I."/>
        </authorList>
    </citation>
    <scope>NUCLEOTIDE SEQUENCE [LARGE SCALE GENOMIC DNA]</scope>
    <source>
        <strain evidence="6 7">CCMP1102</strain>
    </source>
</reference>
<name>A0A1E7ETW0_9STRA</name>
<evidence type="ECO:0000256" key="2">
    <source>
        <dbReference type="ARBA" id="ARBA00022980"/>
    </source>
</evidence>
<comment type="similarity">
    <text evidence="1">Belongs to the eukaryotic ribosomal protein eL28 family.</text>
</comment>
<keyword evidence="3" id="KW-0687">Ribonucleoprotein</keyword>
<keyword evidence="7" id="KW-1185">Reference proteome</keyword>
<evidence type="ECO:0000313" key="7">
    <source>
        <dbReference type="Proteomes" id="UP000095751"/>
    </source>
</evidence>
<organism evidence="6 7">
    <name type="scientific">Fragilariopsis cylindrus CCMP1102</name>
    <dbReference type="NCBI Taxonomy" id="635003"/>
    <lineage>
        <taxon>Eukaryota</taxon>
        <taxon>Sar</taxon>
        <taxon>Stramenopiles</taxon>
        <taxon>Ochrophyta</taxon>
        <taxon>Bacillariophyta</taxon>
        <taxon>Bacillariophyceae</taxon>
        <taxon>Bacillariophycidae</taxon>
        <taxon>Bacillariales</taxon>
        <taxon>Bacillariaceae</taxon>
        <taxon>Fragilariopsis</taxon>
    </lineage>
</organism>
<dbReference type="GO" id="GO:0005840">
    <property type="term" value="C:ribosome"/>
    <property type="evidence" value="ECO:0007669"/>
    <property type="project" value="UniProtKB-KW"/>
</dbReference>
<evidence type="ECO:0000256" key="1">
    <source>
        <dbReference type="ARBA" id="ARBA00007926"/>
    </source>
</evidence>
<accession>A0A1E7ETW0</accession>
<protein>
    <recommendedName>
        <fullName evidence="5">Ribosomal eL28/Mak16 domain-containing protein</fullName>
    </recommendedName>
</protein>
<dbReference type="KEGG" id="fcy:FRACYDRAFT_195398"/>